<dbReference type="InterPro" id="IPR040423">
    <property type="entry name" value="PEA_transferase"/>
</dbReference>
<feature type="transmembrane region" description="Helical" evidence="1">
    <location>
        <begin position="29"/>
        <end position="53"/>
    </location>
</feature>
<feature type="transmembrane region" description="Helical" evidence="1">
    <location>
        <begin position="173"/>
        <end position="194"/>
    </location>
</feature>
<evidence type="ECO:0000259" key="2">
    <source>
        <dbReference type="Pfam" id="PF00884"/>
    </source>
</evidence>
<dbReference type="PANTHER" id="PTHR30443:SF0">
    <property type="entry name" value="PHOSPHOETHANOLAMINE TRANSFERASE EPTA"/>
    <property type="match status" value="1"/>
</dbReference>
<feature type="transmembrane region" description="Helical" evidence="1">
    <location>
        <begin position="201"/>
        <end position="220"/>
    </location>
</feature>
<dbReference type="AlphaFoldDB" id="A0A1Y4DC55"/>
<dbReference type="RefSeq" id="WP_087288944.1">
    <property type="nucleotide sequence ID" value="NZ_NFJD01000004.1"/>
</dbReference>
<protein>
    <recommendedName>
        <fullName evidence="2">Sulfatase N-terminal domain-containing protein</fullName>
    </recommendedName>
</protein>
<dbReference type="InterPro" id="IPR000917">
    <property type="entry name" value="Sulfatase_N"/>
</dbReference>
<sequence>MKKNLLWAVSFVFLFAILQLVLQPVFQPWLMVSWCFSLCVYGTFSLFISSLFLCKYGRGWAVLCSLAAALPLLNFFYYQNYGAFIPSQLLTALMREPLFLLATLKMQLLPYAGWIILAGSGLAFFSCWCLHPLFKGEKQQPFALLKKWFIWLPALTIWLIQMKWCFKYDLHQVFPRSLYIVGLFGTVSFLAFIVKSKQRSLKILFISGFSLSAFFFALLGGPLKNQVPRLAFDAQFMVEIFDSLFSPERDKSLKQSETASDKYQAFQAPDIPFNVLVIVNDAQRARNMGIYGYDRYPDNPLKSFYQKSFVFQALSPANYTDTAIPALFTGQGPQRHPSAIKDALTLWDYFPQKFFTFYILTAGKKWARLDEFFNSFNMQYLWSAADDAGQKDALDYIQDEIALQQVGQVIKQHPHFVGVFHANSMHFPYFQQEGFTPFQPCETERTHWPQASVNCYDNAIYYLSHLEANLLNEIDLQRTIVVLTSDHGEGFYEHGAYFHNQDLHEESVRVPFIWYIPPALQQQIPATNWNHFVQNQKRYVSTSDLIPTILHLASLLTGQPPAFEREDFTGRSLFEDQTNRIVITSGCFVDYRCFSRDVAFADEHYFVLLRPNALDPVEIYPAFDFNQLHPLQVEEVDPEKLANIFSNAPHLHPLGGMLQSLLDVEKLKR</sequence>
<reference evidence="4" key="1">
    <citation type="submission" date="2017-04" db="EMBL/GenBank/DDBJ databases">
        <title>Function of individual gut microbiota members based on whole genome sequencing of pure cultures obtained from chicken caecum.</title>
        <authorList>
            <person name="Medvecky M."/>
            <person name="Cejkova D."/>
            <person name="Polansky O."/>
            <person name="Karasova D."/>
            <person name="Kubasova T."/>
            <person name="Cizek A."/>
            <person name="Rychlik I."/>
        </authorList>
    </citation>
    <scope>NUCLEOTIDE SEQUENCE [LARGE SCALE GENOMIC DNA]</scope>
    <source>
        <strain evidence="4">An273</strain>
    </source>
</reference>
<dbReference type="OrthoDB" id="9762324at2"/>
<dbReference type="Gene3D" id="3.40.720.10">
    <property type="entry name" value="Alkaline Phosphatase, subunit A"/>
    <property type="match status" value="1"/>
</dbReference>
<accession>A0A1Y4DC55</accession>
<feature type="domain" description="Sulfatase N-terminal" evidence="2">
    <location>
        <begin position="274"/>
        <end position="553"/>
    </location>
</feature>
<dbReference type="EMBL" id="NFJD01000004">
    <property type="protein sequence ID" value="OUO56152.1"/>
    <property type="molecule type" value="Genomic_DNA"/>
</dbReference>
<dbReference type="Proteomes" id="UP000196368">
    <property type="component" value="Unassembled WGS sequence"/>
</dbReference>
<dbReference type="PANTHER" id="PTHR30443">
    <property type="entry name" value="INNER MEMBRANE PROTEIN"/>
    <property type="match status" value="1"/>
</dbReference>
<dbReference type="GO" id="GO:0016776">
    <property type="term" value="F:phosphotransferase activity, phosphate group as acceptor"/>
    <property type="evidence" value="ECO:0007669"/>
    <property type="project" value="TreeGrafter"/>
</dbReference>
<gene>
    <name evidence="3" type="ORF">B5F75_05905</name>
</gene>
<feature type="transmembrane region" description="Helical" evidence="1">
    <location>
        <begin position="142"/>
        <end position="161"/>
    </location>
</feature>
<proteinExistence type="predicted"/>
<dbReference type="GO" id="GO:0009244">
    <property type="term" value="P:lipopolysaccharide core region biosynthetic process"/>
    <property type="evidence" value="ECO:0007669"/>
    <property type="project" value="TreeGrafter"/>
</dbReference>
<keyword evidence="1" id="KW-1133">Transmembrane helix</keyword>
<organism evidence="3 4">
    <name type="scientific">Candidatus Avelusimicrobium gallicola</name>
    <dbReference type="NCBI Taxonomy" id="2562704"/>
    <lineage>
        <taxon>Bacteria</taxon>
        <taxon>Pseudomonadati</taxon>
        <taxon>Elusimicrobiota</taxon>
        <taxon>Elusimicrobia</taxon>
        <taxon>Elusimicrobiales</taxon>
        <taxon>Elusimicrobiaceae</taxon>
        <taxon>Candidatus Avelusimicrobium</taxon>
    </lineage>
</organism>
<evidence type="ECO:0000313" key="4">
    <source>
        <dbReference type="Proteomes" id="UP000196368"/>
    </source>
</evidence>
<evidence type="ECO:0000313" key="3">
    <source>
        <dbReference type="EMBL" id="OUO56152.1"/>
    </source>
</evidence>
<evidence type="ECO:0000256" key="1">
    <source>
        <dbReference type="SAM" id="Phobius"/>
    </source>
</evidence>
<name>A0A1Y4DC55_9BACT</name>
<dbReference type="Pfam" id="PF00884">
    <property type="entry name" value="Sulfatase"/>
    <property type="match status" value="1"/>
</dbReference>
<dbReference type="SUPFAM" id="SSF53649">
    <property type="entry name" value="Alkaline phosphatase-like"/>
    <property type="match status" value="1"/>
</dbReference>
<feature type="transmembrane region" description="Helical" evidence="1">
    <location>
        <begin position="60"/>
        <end position="78"/>
    </location>
</feature>
<keyword evidence="1" id="KW-0812">Transmembrane</keyword>
<feature type="transmembrane region" description="Helical" evidence="1">
    <location>
        <begin position="108"/>
        <end position="130"/>
    </location>
</feature>
<keyword evidence="1" id="KW-0472">Membrane</keyword>
<dbReference type="InterPro" id="IPR017850">
    <property type="entry name" value="Alkaline_phosphatase_core_sf"/>
</dbReference>
<comment type="caution">
    <text evidence="3">The sequence shown here is derived from an EMBL/GenBank/DDBJ whole genome shotgun (WGS) entry which is preliminary data.</text>
</comment>
<keyword evidence="4" id="KW-1185">Reference proteome</keyword>
<dbReference type="GO" id="GO:0005886">
    <property type="term" value="C:plasma membrane"/>
    <property type="evidence" value="ECO:0007669"/>
    <property type="project" value="UniProtKB-SubCell"/>
</dbReference>